<proteinExistence type="predicted"/>
<feature type="region of interest" description="Disordered" evidence="1">
    <location>
        <begin position="1"/>
        <end position="25"/>
    </location>
</feature>
<keyword evidence="3" id="KW-1185">Reference proteome</keyword>
<accession>A0AAW0Q1F2</accession>
<organism evidence="2 3">
    <name type="scientific">Mugilogobius chulae</name>
    <name type="common">yellowstripe goby</name>
    <dbReference type="NCBI Taxonomy" id="88201"/>
    <lineage>
        <taxon>Eukaryota</taxon>
        <taxon>Metazoa</taxon>
        <taxon>Chordata</taxon>
        <taxon>Craniata</taxon>
        <taxon>Vertebrata</taxon>
        <taxon>Euteleostomi</taxon>
        <taxon>Actinopterygii</taxon>
        <taxon>Neopterygii</taxon>
        <taxon>Teleostei</taxon>
        <taxon>Neoteleostei</taxon>
        <taxon>Acanthomorphata</taxon>
        <taxon>Gobiaria</taxon>
        <taxon>Gobiiformes</taxon>
        <taxon>Gobioidei</taxon>
        <taxon>Gobiidae</taxon>
        <taxon>Gobionellinae</taxon>
        <taxon>Mugilogobius</taxon>
    </lineage>
</organism>
<feature type="region of interest" description="Disordered" evidence="1">
    <location>
        <begin position="82"/>
        <end position="114"/>
    </location>
</feature>
<gene>
    <name evidence="2" type="ORF">WMY93_001748</name>
</gene>
<evidence type="ECO:0000313" key="3">
    <source>
        <dbReference type="Proteomes" id="UP001460270"/>
    </source>
</evidence>
<reference evidence="3" key="1">
    <citation type="submission" date="2024-04" db="EMBL/GenBank/DDBJ databases">
        <title>Salinicola lusitanus LLJ914,a marine bacterium isolated from the Okinawa Trough.</title>
        <authorList>
            <person name="Li J."/>
        </authorList>
    </citation>
    <scope>NUCLEOTIDE SEQUENCE [LARGE SCALE GENOMIC DNA]</scope>
</reference>
<protein>
    <submittedName>
        <fullName evidence="2">Uncharacterized protein</fullName>
    </submittedName>
</protein>
<name>A0AAW0Q1F2_9GOBI</name>
<feature type="compositionally biased region" description="Polar residues" evidence="1">
    <location>
        <begin position="98"/>
        <end position="114"/>
    </location>
</feature>
<comment type="caution">
    <text evidence="2">The sequence shown here is derived from an EMBL/GenBank/DDBJ whole genome shotgun (WGS) entry which is preliminary data.</text>
</comment>
<evidence type="ECO:0000313" key="2">
    <source>
        <dbReference type="EMBL" id="KAK7938422.1"/>
    </source>
</evidence>
<dbReference type="AlphaFoldDB" id="A0AAW0Q1F2"/>
<evidence type="ECO:0000256" key="1">
    <source>
        <dbReference type="SAM" id="MobiDB-lite"/>
    </source>
</evidence>
<feature type="compositionally biased region" description="Polar residues" evidence="1">
    <location>
        <begin position="1"/>
        <end position="23"/>
    </location>
</feature>
<dbReference type="Proteomes" id="UP001460270">
    <property type="component" value="Unassembled WGS sequence"/>
</dbReference>
<sequence length="114" mass="12815">MTDSDGSGFQETKDLTTSTTNPIRQPRWMKRLMNLMKKSLMMTLWTFRLKRKDFSGEAAAAKGEDTLSSVHVVAFSPLLLKKKDNKNSSNPRCKSWKTGKTSPQTKRNGSGSED</sequence>
<dbReference type="EMBL" id="JBBPFD010000002">
    <property type="protein sequence ID" value="KAK7938422.1"/>
    <property type="molecule type" value="Genomic_DNA"/>
</dbReference>